<name>A0A918ZX13_9ACTN</name>
<evidence type="ECO:0000313" key="3">
    <source>
        <dbReference type="Proteomes" id="UP000641386"/>
    </source>
</evidence>
<dbReference type="EMBL" id="BNBC01000011">
    <property type="protein sequence ID" value="GHE73308.1"/>
    <property type="molecule type" value="Genomic_DNA"/>
</dbReference>
<protein>
    <submittedName>
        <fullName evidence="2">Uncharacterized protein</fullName>
    </submittedName>
</protein>
<reference evidence="2" key="2">
    <citation type="submission" date="2020-09" db="EMBL/GenBank/DDBJ databases">
        <authorList>
            <person name="Sun Q."/>
            <person name="Ohkuma M."/>
        </authorList>
    </citation>
    <scope>NUCLEOTIDE SEQUENCE</scope>
    <source>
        <strain evidence="2">JCM 3302</strain>
    </source>
</reference>
<feature type="region of interest" description="Disordered" evidence="1">
    <location>
        <begin position="99"/>
        <end position="128"/>
    </location>
</feature>
<organism evidence="2 3">
    <name type="scientific">Streptomyces spiralis</name>
    <dbReference type="NCBI Taxonomy" id="66376"/>
    <lineage>
        <taxon>Bacteria</taxon>
        <taxon>Bacillati</taxon>
        <taxon>Actinomycetota</taxon>
        <taxon>Actinomycetes</taxon>
        <taxon>Kitasatosporales</taxon>
        <taxon>Streptomycetaceae</taxon>
        <taxon>Streptomyces</taxon>
    </lineage>
</organism>
<dbReference type="AlphaFoldDB" id="A0A918ZX13"/>
<sequence length="128" mass="14022">MRMYPRRGSPPERRPVPLRLTGRSGSAAVVPMAGLLTRVPSWQQLRCLVVRVFRGALSFGDDVTPFAYQVLIDRQMIVSSGAVFHGRLTFMALDEEPVPLSGSVEPGSDPVADQQIDDGREAVVEDNT</sequence>
<evidence type="ECO:0000313" key="2">
    <source>
        <dbReference type="EMBL" id="GHE73308.1"/>
    </source>
</evidence>
<gene>
    <name evidence="2" type="ORF">GCM10014715_29570</name>
</gene>
<comment type="caution">
    <text evidence="2">The sequence shown here is derived from an EMBL/GenBank/DDBJ whole genome shotgun (WGS) entry which is preliminary data.</text>
</comment>
<keyword evidence="3" id="KW-1185">Reference proteome</keyword>
<reference evidence="2" key="1">
    <citation type="journal article" date="2014" name="Int. J. Syst. Evol. Microbiol.">
        <title>Complete genome sequence of Corynebacterium casei LMG S-19264T (=DSM 44701T), isolated from a smear-ripened cheese.</title>
        <authorList>
            <consortium name="US DOE Joint Genome Institute (JGI-PGF)"/>
            <person name="Walter F."/>
            <person name="Albersmeier A."/>
            <person name="Kalinowski J."/>
            <person name="Ruckert C."/>
        </authorList>
    </citation>
    <scope>NUCLEOTIDE SEQUENCE</scope>
    <source>
        <strain evidence="2">JCM 3302</strain>
    </source>
</reference>
<evidence type="ECO:0000256" key="1">
    <source>
        <dbReference type="SAM" id="MobiDB-lite"/>
    </source>
</evidence>
<dbReference type="Proteomes" id="UP000641386">
    <property type="component" value="Unassembled WGS sequence"/>
</dbReference>
<accession>A0A918ZX13</accession>
<proteinExistence type="predicted"/>
<feature type="compositionally biased region" description="Basic and acidic residues" evidence="1">
    <location>
        <begin position="117"/>
        <end position="128"/>
    </location>
</feature>